<protein>
    <recommendedName>
        <fullName evidence="6">ABC3 transporter permease C-terminal domain-containing protein</fullName>
    </recommendedName>
</protein>
<dbReference type="InterPro" id="IPR050250">
    <property type="entry name" value="Macrolide_Exporter_MacB"/>
</dbReference>
<sequence>MDFIRRACISIWAKKGKSFLMLILLFVLCSLVFAGFAIQSATRASEDIARKKLGGDVTLTLDMDKLMKKMEESNGNLGEVPPLTLKDIEKVKNLKAVADYQYIVDAFAAKVDKSPVKSDKKEGDNQAGGMAIAGGGGSDGEAKMPDFAMTGTNNTNSLATFKNGKEKIISGKPITNKDKGNLALIEKRFADQNKLKVGDTFQLKDLETNKSQKFTVHGIYENKEVSGSQQFPVDFMEPANKIYTTVDGAMPFSHNGSLASAKYSMTDPKLIDSFKKAAADVSSVDKDFYKWDANDAAYKTMMQPIQNVASFANIIVIITALAGGLILALLVLLSIRERRFEMGVLLSLGENKAKLIGQFLVEVILIGMIAFSAACLTSEAIGQTVTNQMLNKEVQQAKDEEANTPSGGMQMATVIGGEQDDKPKGEVIDKVDVHISQQDMVEVGGIGLLVVIIATLLPCLFIIRLQPKMILSKND</sequence>
<evidence type="ECO:0000256" key="2">
    <source>
        <dbReference type="ARBA" id="ARBA00022475"/>
    </source>
</evidence>
<dbReference type="Pfam" id="PF02687">
    <property type="entry name" value="FtsX"/>
    <property type="match status" value="1"/>
</dbReference>
<dbReference type="OrthoDB" id="9812886at2"/>
<dbReference type="EMBL" id="JNFA01000001">
    <property type="protein sequence ID" value="KGL45487.1"/>
    <property type="molecule type" value="Genomic_DNA"/>
</dbReference>
<gene>
    <name evidence="7" type="ORF">EP57_00370</name>
</gene>
<keyword evidence="5" id="KW-0472">Membrane</keyword>
<evidence type="ECO:0000313" key="7">
    <source>
        <dbReference type="EMBL" id="KGL45487.1"/>
    </source>
</evidence>
<evidence type="ECO:0000256" key="3">
    <source>
        <dbReference type="ARBA" id="ARBA00022692"/>
    </source>
</evidence>
<keyword evidence="2" id="KW-1003">Cell membrane</keyword>
<evidence type="ECO:0000256" key="5">
    <source>
        <dbReference type="ARBA" id="ARBA00023136"/>
    </source>
</evidence>
<comment type="subcellular location">
    <subcellularLocation>
        <location evidence="1">Cell membrane</location>
        <topology evidence="1">Multi-pass membrane protein</topology>
    </subcellularLocation>
</comment>
<comment type="caution">
    <text evidence="7">The sequence shown here is derived from an EMBL/GenBank/DDBJ whole genome shotgun (WGS) entry which is preliminary data.</text>
</comment>
<dbReference type="PANTHER" id="PTHR30572">
    <property type="entry name" value="MEMBRANE COMPONENT OF TRANSPORTER-RELATED"/>
    <property type="match status" value="1"/>
</dbReference>
<evidence type="ECO:0000259" key="6">
    <source>
        <dbReference type="Pfam" id="PF02687"/>
    </source>
</evidence>
<evidence type="ECO:0000313" key="8">
    <source>
        <dbReference type="Proteomes" id="UP000029844"/>
    </source>
</evidence>
<reference evidence="7 8" key="1">
    <citation type="submission" date="2014-05" db="EMBL/GenBank/DDBJ databases">
        <title>Novel Listeriaceae from food processing environments.</title>
        <authorList>
            <person name="den Bakker H.C."/>
        </authorList>
    </citation>
    <scope>NUCLEOTIDE SEQUENCE [LARGE SCALE GENOMIC DNA]</scope>
    <source>
        <strain evidence="7 8">FSL A5-0281</strain>
    </source>
</reference>
<name>A0A099WKR6_9LIST</name>
<dbReference type="GeneID" id="58715903"/>
<dbReference type="RefSeq" id="WP_036083075.1">
    <property type="nucleotide sequence ID" value="NZ_CBCSHQ010000002.1"/>
</dbReference>
<keyword evidence="8" id="KW-1185">Reference proteome</keyword>
<organism evidence="7 8">
    <name type="scientific">Listeria booriae</name>
    <dbReference type="NCBI Taxonomy" id="1552123"/>
    <lineage>
        <taxon>Bacteria</taxon>
        <taxon>Bacillati</taxon>
        <taxon>Bacillota</taxon>
        <taxon>Bacilli</taxon>
        <taxon>Bacillales</taxon>
        <taxon>Listeriaceae</taxon>
        <taxon>Listeria</taxon>
    </lineage>
</organism>
<dbReference type="PANTHER" id="PTHR30572:SF9">
    <property type="entry name" value="ABC TRANSPORTER PERMEASE PROTEIN"/>
    <property type="match status" value="1"/>
</dbReference>
<dbReference type="eggNOG" id="COG0577">
    <property type="taxonomic scope" value="Bacteria"/>
</dbReference>
<evidence type="ECO:0000256" key="4">
    <source>
        <dbReference type="ARBA" id="ARBA00022989"/>
    </source>
</evidence>
<dbReference type="AlphaFoldDB" id="A0A099WKR6"/>
<dbReference type="STRING" id="1552123.EP57_00370"/>
<accession>A0A099WKR6</accession>
<proteinExistence type="predicted"/>
<feature type="domain" description="ABC3 transporter permease C-terminal" evidence="6">
    <location>
        <begin position="313"/>
        <end position="467"/>
    </location>
</feature>
<dbReference type="Proteomes" id="UP000029844">
    <property type="component" value="Unassembled WGS sequence"/>
</dbReference>
<dbReference type="InterPro" id="IPR003838">
    <property type="entry name" value="ABC3_permease_C"/>
</dbReference>
<dbReference type="GO" id="GO:0022857">
    <property type="term" value="F:transmembrane transporter activity"/>
    <property type="evidence" value="ECO:0007669"/>
    <property type="project" value="TreeGrafter"/>
</dbReference>
<keyword evidence="4" id="KW-1133">Transmembrane helix</keyword>
<keyword evidence="3" id="KW-0812">Transmembrane</keyword>
<dbReference type="GO" id="GO:0005886">
    <property type="term" value="C:plasma membrane"/>
    <property type="evidence" value="ECO:0007669"/>
    <property type="project" value="UniProtKB-SubCell"/>
</dbReference>
<evidence type="ECO:0000256" key="1">
    <source>
        <dbReference type="ARBA" id="ARBA00004651"/>
    </source>
</evidence>